<proteinExistence type="predicted"/>
<accession>A0A0B0Q115</accession>
<dbReference type="Proteomes" id="UP000032142">
    <property type="component" value="Unassembled WGS sequence"/>
</dbReference>
<organism evidence="1 2">
    <name type="scientific">Gossypium arboreum</name>
    <name type="common">Tree cotton</name>
    <name type="synonym">Gossypium nanking</name>
    <dbReference type="NCBI Taxonomy" id="29729"/>
    <lineage>
        <taxon>Eukaryota</taxon>
        <taxon>Viridiplantae</taxon>
        <taxon>Streptophyta</taxon>
        <taxon>Embryophyta</taxon>
        <taxon>Tracheophyta</taxon>
        <taxon>Spermatophyta</taxon>
        <taxon>Magnoliopsida</taxon>
        <taxon>eudicotyledons</taxon>
        <taxon>Gunneridae</taxon>
        <taxon>Pentapetalae</taxon>
        <taxon>rosids</taxon>
        <taxon>malvids</taxon>
        <taxon>Malvales</taxon>
        <taxon>Malvaceae</taxon>
        <taxon>Malvoideae</taxon>
        <taxon>Gossypium</taxon>
    </lineage>
</organism>
<dbReference type="AlphaFoldDB" id="A0A0B0Q115"/>
<dbReference type="EMBL" id="KN450064">
    <property type="protein sequence ID" value="KHG29466.1"/>
    <property type="molecule type" value="Genomic_DNA"/>
</dbReference>
<evidence type="ECO:0000313" key="1">
    <source>
        <dbReference type="EMBL" id="KHG29466.1"/>
    </source>
</evidence>
<gene>
    <name evidence="1" type="ORF">F383_13086</name>
</gene>
<evidence type="ECO:0000313" key="2">
    <source>
        <dbReference type="Proteomes" id="UP000032142"/>
    </source>
</evidence>
<name>A0A0B0Q115_GOSAR</name>
<protein>
    <submittedName>
        <fullName evidence="1">Uncharacterized protein</fullName>
    </submittedName>
</protein>
<sequence length="61" mass="6955">MLTKLTSPSSFFGIRVLLAKGCNLAQRCSCRCVRIGSPAFMRRQVFPIADQLIRWVVSRRL</sequence>
<keyword evidence="2" id="KW-1185">Reference proteome</keyword>
<reference evidence="2" key="1">
    <citation type="submission" date="2014-09" db="EMBL/GenBank/DDBJ databases">
        <authorList>
            <person name="Mudge J."/>
            <person name="Ramaraj T."/>
            <person name="Lindquist I.E."/>
            <person name="Bharti A.K."/>
            <person name="Sundararajan A."/>
            <person name="Cameron C.T."/>
            <person name="Woodward J.E."/>
            <person name="May G.D."/>
            <person name="Brubaker C."/>
            <person name="Broadhvest J."/>
            <person name="Wilkins T.A."/>
        </authorList>
    </citation>
    <scope>NUCLEOTIDE SEQUENCE</scope>
    <source>
        <strain evidence="2">cv. AKA8401</strain>
    </source>
</reference>